<dbReference type="PANTHER" id="PTHR47314:SF1">
    <property type="entry name" value="MALTOSE_MALTODEXTRIN TRANSPORT SYSTEM PERMEASE PROTEIN MALF"/>
    <property type="match status" value="1"/>
</dbReference>
<keyword evidence="8 9" id="KW-0472">Membrane</keyword>
<comment type="subcellular location">
    <subcellularLocation>
        <location evidence="1">Cell inner membrane</location>
        <topology evidence="1">Multi-pass membrane protein</topology>
    </subcellularLocation>
</comment>
<comment type="similarity">
    <text evidence="2">Belongs to the binding-protein-dependent transport system permease family. MalFG subfamily.</text>
</comment>
<proteinExistence type="inferred from homology"/>
<dbReference type="InterPro" id="IPR035277">
    <property type="entry name" value="MalF_N"/>
</dbReference>
<feature type="transmembrane region" description="Helical" evidence="9">
    <location>
        <begin position="731"/>
        <end position="754"/>
    </location>
</feature>
<feature type="transmembrane region" description="Helical" evidence="9">
    <location>
        <begin position="270"/>
        <end position="294"/>
    </location>
</feature>
<dbReference type="InterPro" id="IPR047103">
    <property type="entry name" value="MalF_P2_sf"/>
</dbReference>
<evidence type="ECO:0000256" key="2">
    <source>
        <dbReference type="ARBA" id="ARBA00009047"/>
    </source>
</evidence>
<evidence type="ECO:0000256" key="7">
    <source>
        <dbReference type="ARBA" id="ARBA00022989"/>
    </source>
</evidence>
<keyword evidence="5" id="KW-0997">Cell inner membrane</keyword>
<gene>
    <name evidence="11" type="ORF">ACFSJ3_07520</name>
</gene>
<feature type="transmembrane region" description="Helical" evidence="9">
    <location>
        <begin position="528"/>
        <end position="558"/>
    </location>
</feature>
<reference evidence="12" key="1">
    <citation type="journal article" date="2019" name="Int. J. Syst. Evol. Microbiol.">
        <title>The Global Catalogue of Microorganisms (GCM) 10K type strain sequencing project: providing services to taxonomists for standard genome sequencing and annotation.</title>
        <authorList>
            <consortium name="The Broad Institute Genomics Platform"/>
            <consortium name="The Broad Institute Genome Sequencing Center for Infectious Disease"/>
            <person name="Wu L."/>
            <person name="Ma J."/>
        </authorList>
    </citation>
    <scope>NUCLEOTIDE SEQUENCE [LARGE SCALE GENOMIC DNA]</scope>
    <source>
        <strain evidence="12">CGMCC 1.10992</strain>
    </source>
</reference>
<feature type="transmembrane region" description="Helical" evidence="9">
    <location>
        <begin position="306"/>
        <end position="330"/>
    </location>
</feature>
<feature type="transmembrane region" description="Helical" evidence="9">
    <location>
        <begin position="356"/>
        <end position="376"/>
    </location>
</feature>
<dbReference type="Gene3D" id="1.10.3720.10">
    <property type="entry name" value="MetI-like"/>
    <property type="match status" value="3"/>
</dbReference>
<dbReference type="Gene3D" id="1.20.58.370">
    <property type="entry name" value="MalF N-terminal region-like"/>
    <property type="match status" value="1"/>
</dbReference>
<keyword evidence="7 9" id="KW-1133">Transmembrane helix</keyword>
<keyword evidence="6 9" id="KW-0812">Transmembrane</keyword>
<dbReference type="SUPFAM" id="SSF161098">
    <property type="entry name" value="MetI-like"/>
    <property type="match status" value="2"/>
</dbReference>
<feature type="transmembrane region" description="Helical" evidence="9">
    <location>
        <begin position="649"/>
        <end position="672"/>
    </location>
</feature>
<dbReference type="SUPFAM" id="SSF160964">
    <property type="entry name" value="MalF N-terminal region-like"/>
    <property type="match status" value="1"/>
</dbReference>
<feature type="transmembrane region" description="Helical" evidence="9">
    <location>
        <begin position="774"/>
        <end position="801"/>
    </location>
</feature>
<comment type="caution">
    <text evidence="11">The sequence shown here is derived from an EMBL/GenBank/DDBJ whole genome shotgun (WGS) entry which is preliminary data.</text>
</comment>
<dbReference type="PANTHER" id="PTHR47314">
    <property type="entry name" value="MALTOSE/MALTODEXTRIN TRANSPORT SYSTEM PERMEASE PROTEIN MALF"/>
    <property type="match status" value="1"/>
</dbReference>
<evidence type="ECO:0000313" key="12">
    <source>
        <dbReference type="Proteomes" id="UP001597380"/>
    </source>
</evidence>
<dbReference type="EMBL" id="JBHUHT010000010">
    <property type="protein sequence ID" value="MFD2095830.1"/>
    <property type="molecule type" value="Genomic_DNA"/>
</dbReference>
<name>A0ABW4XM05_9GAMM</name>
<dbReference type="RefSeq" id="WP_345340774.1">
    <property type="nucleotide sequence ID" value="NZ_BAABLI010000016.1"/>
</dbReference>
<accession>A0ABW4XM05</accession>
<feature type="domain" description="Maltose transport system permease protein MalF P2" evidence="10">
    <location>
        <begin position="56"/>
        <end position="252"/>
    </location>
</feature>
<evidence type="ECO:0000313" key="11">
    <source>
        <dbReference type="EMBL" id="MFD2095830.1"/>
    </source>
</evidence>
<dbReference type="Gene3D" id="2.40.430.10">
    <property type="entry name" value="D-maltodextrin-binding protein, MBP"/>
    <property type="match status" value="1"/>
</dbReference>
<evidence type="ECO:0000256" key="8">
    <source>
        <dbReference type="ARBA" id="ARBA00023136"/>
    </source>
</evidence>
<evidence type="ECO:0000256" key="9">
    <source>
        <dbReference type="SAM" id="Phobius"/>
    </source>
</evidence>
<feature type="transmembrane region" description="Helical" evidence="9">
    <location>
        <begin position="692"/>
        <end position="710"/>
    </location>
</feature>
<evidence type="ECO:0000256" key="3">
    <source>
        <dbReference type="ARBA" id="ARBA00022448"/>
    </source>
</evidence>
<dbReference type="Pfam" id="PF14785">
    <property type="entry name" value="MalF_P2"/>
    <property type="match status" value="1"/>
</dbReference>
<protein>
    <recommendedName>
        <fullName evidence="10">Maltose transport system permease protein MalF P2 domain-containing protein</fullName>
    </recommendedName>
</protein>
<keyword evidence="3" id="KW-0813">Transport</keyword>
<evidence type="ECO:0000256" key="5">
    <source>
        <dbReference type="ARBA" id="ARBA00022519"/>
    </source>
</evidence>
<evidence type="ECO:0000256" key="6">
    <source>
        <dbReference type="ARBA" id="ARBA00022692"/>
    </source>
</evidence>
<keyword evidence="4" id="KW-1003">Cell membrane</keyword>
<feature type="transmembrane region" description="Helical" evidence="9">
    <location>
        <begin position="613"/>
        <end position="637"/>
    </location>
</feature>
<sequence length="814" mass="91223">MLVVFALATIWAFGFRNGQAYRLLYPALAVFLFCVVLPLGKNIAVSFSNASEDHLLSFSEAKKHILDRTYVASPEDSLRFVLYPDGELFRLFVSSPTTPNLLYQTAPLDIANANYVRTNRLSVEQLKYVNSPLVLTPIDGLPDEIPVPLRGVISRRLHLQALSFVLADDPEMRIMVMDGLRKLSYKVHRFLLPDTIPSQMTKNRSNIDLFLFDQKQDRYLFADFEKGEYRYLEANGTHSSDSITPGFNVYVGLDNYKRFFSDESLALGQVMVWTLVHTLVVVSGSLLLGVMLAFRLNRLPQNQRNVLSTTFLLPLICPLSALALTGKGIFNQNFGELNMLLIGLLDIRPDWFTTPILTKTMVSIIAIIAIYPWFLLTTRWLMQLAPGELMQEWRNGHLSRNSARFLSRPLILVATVVAIFVGTNLYLPPLITNGGPDIIGASVSVGTTDHLGSFLFRLAFEYRSLFGLAAALGCLILLLFSIPAIFVGHAVTRWLGEYRGSDVKVLNKLGRATESIDRCAAKPKPKRYAFSSIFSSAGVYLLALLILFPFFVLVYVSIRYQNYVPTERIGNLWNPLPIWEHVYSLNHWQMAFGMEFVEPDGRITPPPFPLGTWIWNGLKVGLLSSLLISLIAFGSAFSLTQLKSKYRHALLGTMVAVGALSVTPFIPGLYLLFEKFEQALPLIGLNSHLGLMVSYLPLSLPLAALTYWIGRRKLIEATGLFNAGVKMKWELVILFIASFILCFSESPLASLLLQDVDLLTPMVGLQQYLYPCNYLWGDFAAAALITTVLYALPLITLLVMVDRWIRTKGNRAAE</sequence>
<feature type="transmembrane region" description="Helical" evidence="9">
    <location>
        <begin position="410"/>
        <end position="427"/>
    </location>
</feature>
<dbReference type="Gene3D" id="3.10.650.10">
    <property type="entry name" value="MalF N-terminal region-like"/>
    <property type="match status" value="1"/>
</dbReference>
<keyword evidence="12" id="KW-1185">Reference proteome</keyword>
<evidence type="ECO:0000256" key="4">
    <source>
        <dbReference type="ARBA" id="ARBA00022475"/>
    </source>
</evidence>
<feature type="transmembrane region" description="Helical" evidence="9">
    <location>
        <begin position="465"/>
        <end position="491"/>
    </location>
</feature>
<evidence type="ECO:0000256" key="1">
    <source>
        <dbReference type="ARBA" id="ARBA00004429"/>
    </source>
</evidence>
<dbReference type="Proteomes" id="UP001597380">
    <property type="component" value="Unassembled WGS sequence"/>
</dbReference>
<dbReference type="InterPro" id="IPR029345">
    <property type="entry name" value="MalF_P2"/>
</dbReference>
<evidence type="ECO:0000259" key="10">
    <source>
        <dbReference type="Pfam" id="PF14785"/>
    </source>
</evidence>
<organism evidence="11 12">
    <name type="scientific">Corallincola platygyrae</name>
    <dbReference type="NCBI Taxonomy" id="1193278"/>
    <lineage>
        <taxon>Bacteria</taxon>
        <taxon>Pseudomonadati</taxon>
        <taxon>Pseudomonadota</taxon>
        <taxon>Gammaproteobacteria</taxon>
        <taxon>Alteromonadales</taxon>
        <taxon>Psychromonadaceae</taxon>
        <taxon>Corallincola</taxon>
    </lineage>
</organism>
<dbReference type="InterPro" id="IPR035906">
    <property type="entry name" value="MetI-like_sf"/>
</dbReference>